<evidence type="ECO:0000313" key="4">
    <source>
        <dbReference type="WBParaSite" id="SBAD_0000633801-mRNA-1"/>
    </source>
</evidence>
<dbReference type="Proteomes" id="UP000270296">
    <property type="component" value="Unassembled WGS sequence"/>
</dbReference>
<evidence type="ECO:0000313" key="3">
    <source>
        <dbReference type="Proteomes" id="UP000270296"/>
    </source>
</evidence>
<gene>
    <name evidence="2" type="ORF">SBAD_LOCUS6100</name>
</gene>
<sequence>MLNVRLSGMLNQIETLQSRIVSLNSASRVQDARDKNTAAKKRVKKVTFDLTDQELKQELTETYEKLKQAELASSDLHEENEELRLIIAGLERNIQNDLKAVFVEESLQQATKDLKQSESKVQQLVHAMNELKKERKCAVLRAKAQQTARIKHLEAIICGLEGEQDKQLLEIQALKTENESLKSSLLDSVRLSDVSTIIHRCISNSISDLWRIVDGKISAIDAKFTELVSRISEQNSKIHMINSKKVFDVSGSSDDPSELANPKAACFNAPKISESFVLDLSEELPVVEHDNEDTTAEVSESGYSGSADIPKFIDTTDATTSLTAPSIRQKVANLKILNERLDKIVESIMGRVRLNQLPLTLLPSSNKVSLPELSAAAQAFGGDSDRLRKVGDENLLIAFSQHGAQQHDNGCRRPRLR</sequence>
<evidence type="ECO:0000256" key="1">
    <source>
        <dbReference type="SAM" id="Coils"/>
    </source>
</evidence>
<keyword evidence="3" id="KW-1185">Reference proteome</keyword>
<dbReference type="EMBL" id="UZAM01009488">
    <property type="protein sequence ID" value="VDP09216.1"/>
    <property type="molecule type" value="Genomic_DNA"/>
</dbReference>
<reference evidence="2 3" key="2">
    <citation type="submission" date="2018-11" db="EMBL/GenBank/DDBJ databases">
        <authorList>
            <consortium name="Pathogen Informatics"/>
        </authorList>
    </citation>
    <scope>NUCLEOTIDE SEQUENCE [LARGE SCALE GENOMIC DNA]</scope>
</reference>
<dbReference type="AlphaFoldDB" id="A0A183IR53"/>
<feature type="coiled-coil region" evidence="1">
    <location>
        <begin position="52"/>
        <end position="134"/>
    </location>
</feature>
<dbReference type="WBParaSite" id="SBAD_0000633801-mRNA-1">
    <property type="protein sequence ID" value="SBAD_0000633801-mRNA-1"/>
    <property type="gene ID" value="SBAD_0000633801"/>
</dbReference>
<accession>A0A183IR53</accession>
<organism evidence="4">
    <name type="scientific">Soboliphyme baturini</name>
    <dbReference type="NCBI Taxonomy" id="241478"/>
    <lineage>
        <taxon>Eukaryota</taxon>
        <taxon>Metazoa</taxon>
        <taxon>Ecdysozoa</taxon>
        <taxon>Nematoda</taxon>
        <taxon>Enoplea</taxon>
        <taxon>Dorylaimia</taxon>
        <taxon>Dioctophymatida</taxon>
        <taxon>Dioctophymatoidea</taxon>
        <taxon>Soboliphymatidae</taxon>
        <taxon>Soboliphyme</taxon>
    </lineage>
</organism>
<evidence type="ECO:0000313" key="2">
    <source>
        <dbReference type="EMBL" id="VDP09216.1"/>
    </source>
</evidence>
<keyword evidence="1" id="KW-0175">Coiled coil</keyword>
<name>A0A183IR53_9BILA</name>
<protein>
    <submittedName>
        <fullName evidence="4">GRIP domain-containing protein</fullName>
    </submittedName>
</protein>
<reference evidence="4" key="1">
    <citation type="submission" date="2016-06" db="UniProtKB">
        <authorList>
            <consortium name="WormBaseParasite"/>
        </authorList>
    </citation>
    <scope>IDENTIFICATION</scope>
</reference>
<proteinExistence type="predicted"/>
<dbReference type="OrthoDB" id="756370at2759"/>